<accession>A0A1H3EX13</accession>
<reference evidence="2 3" key="1">
    <citation type="submission" date="2016-10" db="EMBL/GenBank/DDBJ databases">
        <authorList>
            <person name="de Groot N.N."/>
        </authorList>
    </citation>
    <scope>NUCLEOTIDE SEQUENCE [LARGE SCALE GENOMIC DNA]</scope>
    <source>
        <strain evidence="2 3">DSM 24956</strain>
    </source>
</reference>
<dbReference type="SMART" id="SM01235">
    <property type="entry name" value="Haem_bd"/>
    <property type="match status" value="1"/>
</dbReference>
<evidence type="ECO:0000313" key="3">
    <source>
        <dbReference type="Proteomes" id="UP000199595"/>
    </source>
</evidence>
<feature type="domain" description="Haem-binding" evidence="1">
    <location>
        <begin position="9"/>
        <end position="143"/>
    </location>
</feature>
<evidence type="ECO:0000259" key="1">
    <source>
        <dbReference type="SMART" id="SM01235"/>
    </source>
</evidence>
<dbReference type="STRING" id="762486.SAMN05444411_11046"/>
<dbReference type="OrthoDB" id="196738at2"/>
<dbReference type="EMBL" id="FNNJ01000010">
    <property type="protein sequence ID" value="SDX83140.1"/>
    <property type="molecule type" value="Genomic_DNA"/>
</dbReference>
<dbReference type="InterPro" id="IPR025992">
    <property type="entry name" value="Haem-bd"/>
</dbReference>
<sequence length="145" mass="17047">MKKIVLGVLVVLLLIQFVRPTKNESKNYENDISTVVETPKNVKQILKTSCNDCHSNLTVYPWYSEIAPVSWYLASHVNEGKEYLNFSEWTSYNKFQKEHILSNFDEVLDKHQMPLKSYLIMHKEATLTKEQIEVLKNWIKTIKID</sequence>
<organism evidence="2 3">
    <name type="scientific">Lutibacter oricola</name>
    <dbReference type="NCBI Taxonomy" id="762486"/>
    <lineage>
        <taxon>Bacteria</taxon>
        <taxon>Pseudomonadati</taxon>
        <taxon>Bacteroidota</taxon>
        <taxon>Flavobacteriia</taxon>
        <taxon>Flavobacteriales</taxon>
        <taxon>Flavobacteriaceae</taxon>
        <taxon>Lutibacter</taxon>
    </lineage>
</organism>
<protein>
    <submittedName>
        <fullName evidence="2">Haem-binding domain-containing protein</fullName>
    </submittedName>
</protein>
<keyword evidence="3" id="KW-1185">Reference proteome</keyword>
<dbReference type="RefSeq" id="WP_090125185.1">
    <property type="nucleotide sequence ID" value="NZ_FNNJ01000010.1"/>
</dbReference>
<name>A0A1H3EX13_9FLAO</name>
<evidence type="ECO:0000313" key="2">
    <source>
        <dbReference type="EMBL" id="SDX83140.1"/>
    </source>
</evidence>
<proteinExistence type="predicted"/>
<dbReference type="Proteomes" id="UP000199595">
    <property type="component" value="Unassembled WGS sequence"/>
</dbReference>
<dbReference type="AlphaFoldDB" id="A0A1H3EX13"/>
<dbReference type="Pfam" id="PF14376">
    <property type="entry name" value="Haem_bd"/>
    <property type="match status" value="1"/>
</dbReference>
<gene>
    <name evidence="2" type="ORF">SAMN05444411_11046</name>
</gene>